<dbReference type="EMBL" id="BONE01000158">
    <property type="protein sequence ID" value="GIF78540.1"/>
    <property type="molecule type" value="Genomic_DNA"/>
</dbReference>
<name>A0ABQ4D4S6_9ACTN</name>
<evidence type="ECO:0000256" key="1">
    <source>
        <dbReference type="SAM" id="MobiDB-lite"/>
    </source>
</evidence>
<evidence type="ECO:0000313" key="2">
    <source>
        <dbReference type="EMBL" id="GIF78540.1"/>
    </source>
</evidence>
<gene>
    <name evidence="2" type="ORF">Asi02nite_80580</name>
</gene>
<feature type="region of interest" description="Disordered" evidence="1">
    <location>
        <begin position="66"/>
        <end position="94"/>
    </location>
</feature>
<evidence type="ECO:0008006" key="4">
    <source>
        <dbReference type="Google" id="ProtNLM"/>
    </source>
</evidence>
<evidence type="ECO:0000313" key="3">
    <source>
        <dbReference type="Proteomes" id="UP000604117"/>
    </source>
</evidence>
<proteinExistence type="predicted"/>
<keyword evidence="3" id="KW-1185">Reference proteome</keyword>
<reference evidence="2 3" key="1">
    <citation type="submission" date="2021-01" db="EMBL/GenBank/DDBJ databases">
        <title>Whole genome shotgun sequence of Asanoa siamensis NBRC 107932.</title>
        <authorList>
            <person name="Komaki H."/>
            <person name="Tamura T."/>
        </authorList>
    </citation>
    <scope>NUCLEOTIDE SEQUENCE [LARGE SCALE GENOMIC DNA]</scope>
    <source>
        <strain evidence="2 3">NBRC 107932</strain>
    </source>
</reference>
<accession>A0ABQ4D4S6</accession>
<comment type="caution">
    <text evidence="2">The sequence shown here is derived from an EMBL/GenBank/DDBJ whole genome shotgun (WGS) entry which is preliminary data.</text>
</comment>
<organism evidence="2 3">
    <name type="scientific">Asanoa siamensis</name>
    <dbReference type="NCBI Taxonomy" id="926357"/>
    <lineage>
        <taxon>Bacteria</taxon>
        <taxon>Bacillati</taxon>
        <taxon>Actinomycetota</taxon>
        <taxon>Actinomycetes</taxon>
        <taxon>Micromonosporales</taxon>
        <taxon>Micromonosporaceae</taxon>
        <taxon>Asanoa</taxon>
    </lineage>
</organism>
<protein>
    <recommendedName>
        <fullName evidence="4">Integrase SAM-like N-terminal domain-containing protein</fullName>
    </recommendedName>
</protein>
<dbReference type="Proteomes" id="UP000604117">
    <property type="component" value="Unassembled WGS sequence"/>
</dbReference>
<sequence length="94" mass="10797">MGSNGIHARRIWEAVEPFVLEERRQRRSNLWIYLEDLAYRAAQTPPATIHAKLNLHRYLAPLAHRDGLVPNDPAVPPQRSRKRHVGHGETEPPP</sequence>